<evidence type="ECO:0000256" key="2">
    <source>
        <dbReference type="ARBA" id="ARBA00007376"/>
    </source>
</evidence>
<dbReference type="GO" id="GO:0033038">
    <property type="term" value="F:bitter taste receptor activity"/>
    <property type="evidence" value="ECO:0000318"/>
    <property type="project" value="GO_Central"/>
</dbReference>
<keyword evidence="4 12" id="KW-0716">Sensory transduction</keyword>
<evidence type="ECO:0000256" key="3">
    <source>
        <dbReference type="ARBA" id="ARBA00022480"/>
    </source>
</evidence>
<reference evidence="14" key="3">
    <citation type="submission" date="2025-09" db="UniProtKB">
        <authorList>
            <consortium name="Ensembl"/>
        </authorList>
    </citation>
    <scope>IDENTIFICATION</scope>
</reference>
<accession>A0A803T765</accession>
<organism evidence="14 15">
    <name type="scientific">Anolis carolinensis</name>
    <name type="common">Green anole</name>
    <name type="synonym">American chameleon</name>
    <dbReference type="NCBI Taxonomy" id="28377"/>
    <lineage>
        <taxon>Eukaryota</taxon>
        <taxon>Metazoa</taxon>
        <taxon>Chordata</taxon>
        <taxon>Craniata</taxon>
        <taxon>Vertebrata</taxon>
        <taxon>Euteleostomi</taxon>
        <taxon>Lepidosauria</taxon>
        <taxon>Squamata</taxon>
        <taxon>Bifurcata</taxon>
        <taxon>Unidentata</taxon>
        <taxon>Episquamata</taxon>
        <taxon>Toxicofera</taxon>
        <taxon>Iguania</taxon>
        <taxon>Dactyloidae</taxon>
        <taxon>Anolis</taxon>
    </lineage>
</organism>
<feature type="transmembrane region" description="Helical" evidence="13">
    <location>
        <begin position="59"/>
        <end position="84"/>
    </location>
</feature>
<dbReference type="Proteomes" id="UP000001646">
    <property type="component" value="Unplaced"/>
</dbReference>
<dbReference type="FunFam" id="1.20.1070.10:FF:000055">
    <property type="entry name" value="Taste receptor type 2"/>
    <property type="match status" value="1"/>
</dbReference>
<evidence type="ECO:0000256" key="11">
    <source>
        <dbReference type="RuleBase" id="RU004423"/>
    </source>
</evidence>
<keyword evidence="7 12" id="KW-0297">G-protein coupled receptor</keyword>
<evidence type="ECO:0000256" key="13">
    <source>
        <dbReference type="SAM" id="Phobius"/>
    </source>
</evidence>
<keyword evidence="15" id="KW-1185">Reference proteome</keyword>
<evidence type="ECO:0000256" key="4">
    <source>
        <dbReference type="ARBA" id="ARBA00022606"/>
    </source>
</evidence>
<keyword evidence="5 12" id="KW-0812">Transmembrane</keyword>
<dbReference type="GO" id="GO:0004930">
    <property type="term" value="F:G protein-coupled receptor activity"/>
    <property type="evidence" value="ECO:0007669"/>
    <property type="project" value="UniProtKB-KW"/>
</dbReference>
<keyword evidence="6 13" id="KW-1133">Transmembrane helix</keyword>
<feature type="transmembrane region" description="Helical" evidence="13">
    <location>
        <begin position="20"/>
        <end position="43"/>
    </location>
</feature>
<dbReference type="PANTHER" id="PTHR11394">
    <property type="entry name" value="TASTE RECEPTOR TYPE 2"/>
    <property type="match status" value="1"/>
</dbReference>
<keyword evidence="8 12" id="KW-0472">Membrane</keyword>
<dbReference type="GeneTree" id="ENSGT01150000286961"/>
<dbReference type="InterPro" id="IPR007960">
    <property type="entry name" value="TAS2R"/>
</dbReference>
<evidence type="ECO:0000256" key="1">
    <source>
        <dbReference type="ARBA" id="ARBA00004141"/>
    </source>
</evidence>
<proteinExistence type="inferred from homology"/>
<keyword evidence="3 12" id="KW-0919">Taste</keyword>
<evidence type="ECO:0000256" key="8">
    <source>
        <dbReference type="ARBA" id="ARBA00023136"/>
    </source>
</evidence>
<protein>
    <recommendedName>
        <fullName evidence="12">Taste receptor type 2</fullName>
    </recommendedName>
</protein>
<dbReference type="Ensembl" id="ENSACAT00000042790.1">
    <property type="protein sequence ID" value="ENSACAP00000031055.1"/>
    <property type="gene ID" value="ENSACAG00000045492.1"/>
</dbReference>
<feature type="transmembrane region" description="Helical" evidence="13">
    <location>
        <begin position="146"/>
        <end position="167"/>
    </location>
</feature>
<evidence type="ECO:0000313" key="14">
    <source>
        <dbReference type="Ensembl" id="ENSACAP00000031055.1"/>
    </source>
</evidence>
<name>A0A803T765_ANOCA</name>
<keyword evidence="9 12" id="KW-0675">Receptor</keyword>
<reference evidence="14" key="2">
    <citation type="submission" date="2025-08" db="UniProtKB">
        <authorList>
            <consortium name="Ensembl"/>
        </authorList>
    </citation>
    <scope>IDENTIFICATION</scope>
</reference>
<dbReference type="PANTHER" id="PTHR11394:SF47">
    <property type="entry name" value="TASTE RECEPTOR TYPE 2 MEMBER 40"/>
    <property type="match status" value="1"/>
</dbReference>
<dbReference type="Gene3D" id="1.20.1070.10">
    <property type="entry name" value="Rhodopsin 7-helix transmembrane proteins"/>
    <property type="match status" value="1"/>
</dbReference>
<sequence>MGVVHIWPYQILYLFRSIGVLTWATFGILNIMALLGNGFIIVVNGHQWLQSKKMIPCKFLLASLSTSRFLLQMDSVVGYFLYLIFVEIQKETQLYVSRAEVANFIWVFLNMVSFWCASWLAMFYCVKVTNFANRLIIWLKTRINMLIPRLLGLSIIVSTVFFFPSVANYYRRKKWFNSSDVFPFTGFLLPQLFLSSLNFSLTLTASCLLLTSLWKHMSNLKKSGVAFQDLSTQLHFKVLMPLLVSLLFYVLYFPCFVLAVGEIFEFGRIERLAFDIMLSLYAFVHSVVLMLTNPELKKVAASILNIRQRAP</sequence>
<comment type="similarity">
    <text evidence="2 11">Belongs to the G-protein coupled receptor T2R family.</text>
</comment>
<feature type="transmembrane region" description="Helical" evidence="13">
    <location>
        <begin position="272"/>
        <end position="292"/>
    </location>
</feature>
<feature type="transmembrane region" description="Helical" evidence="13">
    <location>
        <begin position="187"/>
        <end position="213"/>
    </location>
</feature>
<dbReference type="SUPFAM" id="SSF81321">
    <property type="entry name" value="Family A G protein-coupled receptor-like"/>
    <property type="match status" value="1"/>
</dbReference>
<evidence type="ECO:0000313" key="15">
    <source>
        <dbReference type="Proteomes" id="UP000001646"/>
    </source>
</evidence>
<feature type="transmembrane region" description="Helical" evidence="13">
    <location>
        <begin position="104"/>
        <end position="126"/>
    </location>
</feature>
<dbReference type="GO" id="GO:0016020">
    <property type="term" value="C:membrane"/>
    <property type="evidence" value="ECO:0000318"/>
    <property type="project" value="GO_Central"/>
</dbReference>
<evidence type="ECO:0000256" key="10">
    <source>
        <dbReference type="ARBA" id="ARBA00023224"/>
    </source>
</evidence>
<evidence type="ECO:0000256" key="12">
    <source>
        <dbReference type="RuleBase" id="RU004424"/>
    </source>
</evidence>
<dbReference type="GO" id="GO:0001580">
    <property type="term" value="P:detection of chemical stimulus involved in sensory perception of bitter taste"/>
    <property type="evidence" value="ECO:0000318"/>
    <property type="project" value="GO_Central"/>
</dbReference>
<comment type="subcellular location">
    <subcellularLocation>
        <location evidence="1 12">Membrane</location>
        <topology evidence="1 12">Multi-pass membrane protein</topology>
    </subcellularLocation>
</comment>
<evidence type="ECO:0000256" key="5">
    <source>
        <dbReference type="ARBA" id="ARBA00022692"/>
    </source>
</evidence>
<evidence type="ECO:0000256" key="7">
    <source>
        <dbReference type="ARBA" id="ARBA00023040"/>
    </source>
</evidence>
<reference evidence="14" key="1">
    <citation type="submission" date="2009-12" db="EMBL/GenBank/DDBJ databases">
        <title>The Genome Sequence of Anolis carolinensis (Green Anole Lizard).</title>
        <authorList>
            <consortium name="The Genome Sequencing Platform"/>
            <person name="Di Palma F."/>
            <person name="Alfoldi J."/>
            <person name="Heiman D."/>
            <person name="Young S."/>
            <person name="Grabherr M."/>
            <person name="Johnson J."/>
            <person name="Lander E.S."/>
            <person name="Lindblad-Toh K."/>
        </authorList>
    </citation>
    <scope>NUCLEOTIDE SEQUENCE [LARGE SCALE GENOMIC DNA]</scope>
    <source>
        <strain evidence="14">JBL SC #1</strain>
    </source>
</reference>
<dbReference type="InParanoid" id="A0A803T765"/>
<dbReference type="Pfam" id="PF05296">
    <property type="entry name" value="TAS2R"/>
    <property type="match status" value="1"/>
</dbReference>
<evidence type="ECO:0000256" key="6">
    <source>
        <dbReference type="ARBA" id="ARBA00022989"/>
    </source>
</evidence>
<keyword evidence="10 12" id="KW-0807">Transducer</keyword>
<feature type="transmembrane region" description="Helical" evidence="13">
    <location>
        <begin position="234"/>
        <end position="260"/>
    </location>
</feature>
<evidence type="ECO:0000256" key="9">
    <source>
        <dbReference type="ARBA" id="ARBA00023170"/>
    </source>
</evidence>
<dbReference type="AlphaFoldDB" id="A0A803T765"/>